<reference evidence="2" key="1">
    <citation type="submission" date="2020-05" db="EMBL/GenBank/DDBJ databases">
        <authorList>
            <person name="Chiriac C."/>
            <person name="Salcher M."/>
            <person name="Ghai R."/>
            <person name="Kavagutti S V."/>
        </authorList>
    </citation>
    <scope>NUCLEOTIDE SEQUENCE</scope>
</reference>
<proteinExistence type="predicted"/>
<evidence type="ECO:0000313" key="2">
    <source>
        <dbReference type="EMBL" id="CAB4858680.1"/>
    </source>
</evidence>
<dbReference type="Pfam" id="PF07090">
    <property type="entry name" value="GATase1_like"/>
    <property type="match status" value="1"/>
</dbReference>
<dbReference type="AlphaFoldDB" id="A0A6J7CLL6"/>
<dbReference type="PANTHER" id="PTHR37947">
    <property type="entry name" value="BLL2462 PROTEIN"/>
    <property type="match status" value="1"/>
</dbReference>
<dbReference type="InterPro" id="IPR029062">
    <property type="entry name" value="Class_I_gatase-like"/>
</dbReference>
<dbReference type="EMBL" id="CAFBLQ010000006">
    <property type="protein sequence ID" value="CAB4858680.1"/>
    <property type="molecule type" value="Genomic_DNA"/>
</dbReference>
<dbReference type="SUPFAM" id="SSF52317">
    <property type="entry name" value="Class I glutamine amidotransferase-like"/>
    <property type="match status" value="1"/>
</dbReference>
<feature type="domain" description="Putative glutamine amidotransferase" evidence="1">
    <location>
        <begin position="8"/>
        <end position="249"/>
    </location>
</feature>
<sequence>MAPKGTVRVLVVGESWIKHTIHMKGFDVFHSTEYEEGGGEFLAAIAEAGHEVTYVRAHEVSSQFPTTAEALAAFDVVVLSDIGANTFLLTDETFLRSELTVNRLELLADWVRGGGGLIMVGGYMSFSGIDARARFGWSPLAPVLPVEILDIDDRVEKPEGVTPTVHLADHEVLGGVPTEWPALLGYNRVRPKPGAELVAAVGDDPLLVVDRVGAGRTVAFTSDFAPHWAPPAFVGWEHYRTLWASIVSWAGANEPGGER</sequence>
<dbReference type="PANTHER" id="PTHR37947:SF1">
    <property type="entry name" value="BLL2462 PROTEIN"/>
    <property type="match status" value="1"/>
</dbReference>
<dbReference type="InterPro" id="IPR010768">
    <property type="entry name" value="GATase1-like"/>
</dbReference>
<name>A0A6J7CLL6_9ZZZZ</name>
<dbReference type="Gene3D" id="3.40.50.880">
    <property type="match status" value="1"/>
</dbReference>
<protein>
    <submittedName>
        <fullName evidence="2">Unannotated protein</fullName>
    </submittedName>
</protein>
<gene>
    <name evidence="2" type="ORF">UFOPK3423_00108</name>
</gene>
<organism evidence="2">
    <name type="scientific">freshwater metagenome</name>
    <dbReference type="NCBI Taxonomy" id="449393"/>
    <lineage>
        <taxon>unclassified sequences</taxon>
        <taxon>metagenomes</taxon>
        <taxon>ecological metagenomes</taxon>
    </lineage>
</organism>
<accession>A0A6J7CLL6</accession>
<evidence type="ECO:0000259" key="1">
    <source>
        <dbReference type="Pfam" id="PF07090"/>
    </source>
</evidence>